<proteinExistence type="predicted"/>
<name>A0A8S5RP96_9VIRU</name>
<evidence type="ECO:0000313" key="1">
    <source>
        <dbReference type="EMBL" id="DAE33126.1"/>
    </source>
</evidence>
<sequence>MNLIPEGALHARKHNLEEVNPELEGQITKKGIPVITHSEGGVTQTAEIEKNE</sequence>
<accession>A0A8S5RP96</accession>
<organism evidence="1">
    <name type="scientific">virus sp. ctrcb4</name>
    <dbReference type="NCBI Taxonomy" id="2825824"/>
    <lineage>
        <taxon>Viruses</taxon>
    </lineage>
</organism>
<reference evidence="1" key="1">
    <citation type="journal article" date="2021" name="Proc. Natl. Acad. Sci. U.S.A.">
        <title>A Catalog of Tens of Thousands of Viruses from Human Metagenomes Reveals Hidden Associations with Chronic Diseases.</title>
        <authorList>
            <person name="Tisza M.J."/>
            <person name="Buck C.B."/>
        </authorList>
    </citation>
    <scope>NUCLEOTIDE SEQUENCE</scope>
    <source>
        <strain evidence="1">Ctrcb4</strain>
    </source>
</reference>
<dbReference type="EMBL" id="BK059132">
    <property type="protein sequence ID" value="DAE33126.1"/>
    <property type="molecule type" value="Genomic_DNA"/>
</dbReference>
<protein>
    <submittedName>
        <fullName evidence="1">Uncharacterized protein</fullName>
    </submittedName>
</protein>